<dbReference type="Proteomes" id="UP001610444">
    <property type="component" value="Unassembled WGS sequence"/>
</dbReference>
<protein>
    <submittedName>
        <fullName evidence="2">Uncharacterized protein</fullName>
    </submittedName>
</protein>
<reference evidence="2 3" key="1">
    <citation type="submission" date="2024-07" db="EMBL/GenBank/DDBJ databases">
        <title>Section-level genome sequencing and comparative genomics of Aspergillus sections Usti and Cavernicolus.</title>
        <authorList>
            <consortium name="Lawrence Berkeley National Laboratory"/>
            <person name="Nybo J.L."/>
            <person name="Vesth T.C."/>
            <person name="Theobald S."/>
            <person name="Frisvad J.C."/>
            <person name="Larsen T.O."/>
            <person name="Kjaerboelling I."/>
            <person name="Rothschild-Mancinelli K."/>
            <person name="Lyhne E.K."/>
            <person name="Kogle M.E."/>
            <person name="Barry K."/>
            <person name="Clum A."/>
            <person name="Na H."/>
            <person name="Ledsgaard L."/>
            <person name="Lin J."/>
            <person name="Lipzen A."/>
            <person name="Kuo A."/>
            <person name="Riley R."/>
            <person name="Mondo S."/>
            <person name="LaButti K."/>
            <person name="Haridas S."/>
            <person name="Pangalinan J."/>
            <person name="Salamov A.A."/>
            <person name="Simmons B.A."/>
            <person name="Magnuson J.K."/>
            <person name="Chen J."/>
            <person name="Drula E."/>
            <person name="Henrissat B."/>
            <person name="Wiebenga A."/>
            <person name="Lubbers R.J."/>
            <person name="Gomes A.C."/>
            <person name="Macurrencykelacurrency M.R."/>
            <person name="Stajich J."/>
            <person name="Grigoriev I.V."/>
            <person name="Mortensen U.H."/>
            <person name="De vries R.P."/>
            <person name="Baker S.E."/>
            <person name="Andersen M.R."/>
        </authorList>
    </citation>
    <scope>NUCLEOTIDE SEQUENCE [LARGE SCALE GENOMIC DNA]</scope>
    <source>
        <strain evidence="2 3">CBS 756.74</strain>
    </source>
</reference>
<evidence type="ECO:0000313" key="3">
    <source>
        <dbReference type="Proteomes" id="UP001610444"/>
    </source>
</evidence>
<evidence type="ECO:0000256" key="1">
    <source>
        <dbReference type="SAM" id="MobiDB-lite"/>
    </source>
</evidence>
<dbReference type="GeneID" id="98153871"/>
<name>A0ABR4L374_9EURO</name>
<feature type="compositionally biased region" description="Polar residues" evidence="1">
    <location>
        <begin position="21"/>
        <end position="37"/>
    </location>
</feature>
<dbReference type="EMBL" id="JBFXLR010000004">
    <property type="protein sequence ID" value="KAL2859008.1"/>
    <property type="molecule type" value="Genomic_DNA"/>
</dbReference>
<feature type="compositionally biased region" description="Polar residues" evidence="1">
    <location>
        <begin position="63"/>
        <end position="72"/>
    </location>
</feature>
<proteinExistence type="predicted"/>
<dbReference type="RefSeq" id="XP_070903972.1">
    <property type="nucleotide sequence ID" value="XM_071038707.1"/>
</dbReference>
<gene>
    <name evidence="2" type="ORF">BJX68DRAFT_227624</name>
</gene>
<evidence type="ECO:0000313" key="2">
    <source>
        <dbReference type="EMBL" id="KAL2859008.1"/>
    </source>
</evidence>
<organism evidence="2 3">
    <name type="scientific">Aspergillus pseudodeflectus</name>
    <dbReference type="NCBI Taxonomy" id="176178"/>
    <lineage>
        <taxon>Eukaryota</taxon>
        <taxon>Fungi</taxon>
        <taxon>Dikarya</taxon>
        <taxon>Ascomycota</taxon>
        <taxon>Pezizomycotina</taxon>
        <taxon>Eurotiomycetes</taxon>
        <taxon>Eurotiomycetidae</taxon>
        <taxon>Eurotiales</taxon>
        <taxon>Aspergillaceae</taxon>
        <taxon>Aspergillus</taxon>
        <taxon>Aspergillus subgen. Nidulantes</taxon>
    </lineage>
</organism>
<keyword evidence="3" id="KW-1185">Reference proteome</keyword>
<feature type="region of interest" description="Disordered" evidence="1">
    <location>
        <begin position="21"/>
        <end position="72"/>
    </location>
</feature>
<comment type="caution">
    <text evidence="2">The sequence shown here is derived from an EMBL/GenBank/DDBJ whole genome shotgun (WGS) entry which is preliminary data.</text>
</comment>
<sequence length="162" mass="17670">MIFELSLFRVLAKACTYNTIGPSSTATESTQPNPQSRSMKKTTAPIPNNTAQPAHFQIPASPRTVTNPPLNTSDKYHLQDTDHVVAVESRMCLTDVQRCTSVQVTLIPPSLLTFSACRLADTTSPAEVGLISSLSGCGRDYNVPVRVAQPTRTVIVHKPRFF</sequence>
<accession>A0ABR4L374</accession>